<dbReference type="EMBL" id="QEAP01000069">
    <property type="protein sequence ID" value="TPX75766.1"/>
    <property type="molecule type" value="Genomic_DNA"/>
</dbReference>
<feature type="coiled-coil region" evidence="9">
    <location>
        <begin position="681"/>
        <end position="771"/>
    </location>
</feature>
<evidence type="ECO:0000256" key="8">
    <source>
        <dbReference type="PIRNR" id="PIRNR005719"/>
    </source>
</evidence>
<protein>
    <recommendedName>
        <fullName evidence="8">Structural maintenance of chromosomes protein</fullName>
    </recommendedName>
</protein>
<evidence type="ECO:0000256" key="7">
    <source>
        <dbReference type="ARBA" id="ARBA00023306"/>
    </source>
</evidence>
<dbReference type="Gene3D" id="3.30.70.1620">
    <property type="match status" value="1"/>
</dbReference>
<evidence type="ECO:0000256" key="2">
    <source>
        <dbReference type="ARBA" id="ARBA00005917"/>
    </source>
</evidence>
<dbReference type="GO" id="GO:0005694">
    <property type="term" value="C:chromosome"/>
    <property type="evidence" value="ECO:0007669"/>
    <property type="project" value="InterPro"/>
</dbReference>
<comment type="caution">
    <text evidence="12">The sequence shown here is derived from an EMBL/GenBank/DDBJ whole genome shotgun (WGS) entry which is preliminary data.</text>
</comment>
<name>A0A507FKB7_9FUNG</name>
<keyword evidence="6 8" id="KW-0539">Nucleus</keyword>
<organism evidence="12 13">
    <name type="scientific">Chytriomyces confervae</name>
    <dbReference type="NCBI Taxonomy" id="246404"/>
    <lineage>
        <taxon>Eukaryota</taxon>
        <taxon>Fungi</taxon>
        <taxon>Fungi incertae sedis</taxon>
        <taxon>Chytridiomycota</taxon>
        <taxon>Chytridiomycota incertae sedis</taxon>
        <taxon>Chytridiomycetes</taxon>
        <taxon>Chytridiales</taxon>
        <taxon>Chytriomycetaceae</taxon>
        <taxon>Chytriomyces</taxon>
    </lineage>
</organism>
<comment type="similarity">
    <text evidence="2">Belongs to the SMC family. SMC3 subfamily.</text>
</comment>
<feature type="domain" description="SMC hinge" evidence="11">
    <location>
        <begin position="522"/>
        <end position="635"/>
    </location>
</feature>
<dbReference type="CDD" id="cd03272">
    <property type="entry name" value="ABC_SMC3_euk"/>
    <property type="match status" value="1"/>
</dbReference>
<feature type="compositionally biased region" description="Polar residues" evidence="10">
    <location>
        <begin position="848"/>
        <end position="862"/>
    </location>
</feature>
<feature type="coiled-coil region" evidence="9">
    <location>
        <begin position="448"/>
        <end position="496"/>
    </location>
</feature>
<dbReference type="InterPro" id="IPR024704">
    <property type="entry name" value="SMC"/>
</dbReference>
<dbReference type="SUPFAM" id="SSF52540">
    <property type="entry name" value="P-loop containing nucleoside triphosphate hydrolases"/>
    <property type="match status" value="1"/>
</dbReference>
<keyword evidence="4" id="KW-0498">Mitosis</keyword>
<dbReference type="InterPro" id="IPR027417">
    <property type="entry name" value="P-loop_NTPase"/>
</dbReference>
<dbReference type="GO" id="GO:0005524">
    <property type="term" value="F:ATP binding"/>
    <property type="evidence" value="ECO:0007669"/>
    <property type="project" value="InterPro"/>
</dbReference>
<dbReference type="GO" id="GO:0051276">
    <property type="term" value="P:chromosome organization"/>
    <property type="evidence" value="ECO:0007669"/>
    <property type="project" value="InterPro"/>
</dbReference>
<dbReference type="GO" id="GO:0007059">
    <property type="term" value="P:chromosome segregation"/>
    <property type="evidence" value="ECO:0007669"/>
    <property type="project" value="UniProtKB-ARBA"/>
</dbReference>
<evidence type="ECO:0000313" key="13">
    <source>
        <dbReference type="Proteomes" id="UP000320333"/>
    </source>
</evidence>
<dbReference type="SUPFAM" id="SSF75553">
    <property type="entry name" value="Smc hinge domain"/>
    <property type="match status" value="1"/>
</dbReference>
<dbReference type="GO" id="GO:0051301">
    <property type="term" value="P:cell division"/>
    <property type="evidence" value="ECO:0007669"/>
    <property type="project" value="UniProtKB-KW"/>
</dbReference>
<evidence type="ECO:0000256" key="4">
    <source>
        <dbReference type="ARBA" id="ARBA00022776"/>
    </source>
</evidence>
<feature type="coiled-coil region" evidence="9">
    <location>
        <begin position="874"/>
        <end position="943"/>
    </location>
</feature>
<sequence length="1233" mass="140412">MHIKQLVIQGFKSYKDQTHTDPFSKGHNVIVGRNGSGKSNFFWAIRFVLSDAYTNMTREERQALLHEGTGPATISAYVEISFDNSDARFPTGKDEVVLRRTIGLKKDEYSLDRKTVTKTDVMNLLESAGFSRSNPYYIVPQGRIMALTNAKDSERLQVLKEVAGTRVYENRRQESLKIMEETESKRLKISELLEYIEQRLSELEEEKAELKEFQELDREKRCLEYAVFHREQVEVDSTLDALEDSRRNEADVSMQQQQAFSNREKAIAEAEAEIRGVQQRLDTMKHKRAEADEDRNEHMKACAALEMIVKDLEELSVQNDEAKKKLVKDLADVDKLIQAKEGELSTILPAYAEAVEAERSLQERKRGIETDRQALLDKQGRSKQYRNQKERDAYLKKEIKSLNETLQTSNTQITSLNQDTYALNSRLMDVRQEISLVVEKMEGRKGVLEEVGNEVDSLSAERAKLDEKRKELWREEQRASAALETAKDEKNKMERIVMSGMDRNTSSGLQAIKKIAQRQGIRGVYGPLFELFDVDDRYKTAVEVVGGASLFHVVVDTDETATQLLNALNRDRAGRVTFMPLNRLKPKVTEAPAATKDMISMISKLQYDPLYHKAFLQVFGKAVICPNLTLAAQYARQDGLTAVTYDGDRADRKGSLTGGYHDSRKSKLEAIKSLKLWDARVTSETETLERLKLEIVSVEQEVTQLRDRLMNAEARRDMLRNGKEPLILEKRSKAKEEKDTEELIRKKEASLASIQSMVKTLESQIGALEEELRTPMQKTLSADETERLEELTGNAETVNSSLNETSLNRMKLERRKNMITSELDANLKKRRDKIVQRIESASFPDASDPNTQGESSQESMSASVKKYNTRKAELVSLESKLKLAAKKIQEFDAQIEELSEELLEESNKLEKIKSEQGEDHKTLEKQQRSLEKYHQKKSLLLKRKEECSRNIRDLGVLPEEALREDISNGKTSQQLLSALHKVNEKLKKYGHVNKKAFEQYHNFTKQRDGLNQRKDELDASANAIEDLIKVLDQRKDEAIERTFKEVEAHFTEVWRKLVVNGRGKLNMLSRTGKNESQEDEDGEGENASEATGIDRYTGIGISVSFASHGSQSLDSQDQENGPDVGLKQMTQLSGGQKSLVALALIFAIQKCDPAPFYLFDEIDAALDAQYRTAVARMVHELSSNAQFITTTFRPELLVNADKFYGVTFTNKVSRIQSITREDATQFVEQEQPQ</sequence>
<evidence type="ECO:0000259" key="11">
    <source>
        <dbReference type="SMART" id="SM00968"/>
    </source>
</evidence>
<dbReference type="PANTHER" id="PTHR43977">
    <property type="entry name" value="STRUCTURAL MAINTENANCE OF CHROMOSOMES PROTEIN 3"/>
    <property type="match status" value="1"/>
</dbReference>
<evidence type="ECO:0000256" key="1">
    <source>
        <dbReference type="ARBA" id="ARBA00004123"/>
    </source>
</evidence>
<proteinExistence type="inferred from homology"/>
<dbReference type="Gene3D" id="1.20.1060.20">
    <property type="match status" value="1"/>
</dbReference>
<feature type="region of interest" description="Disordered" evidence="10">
    <location>
        <begin position="1068"/>
        <end position="1091"/>
    </location>
</feature>
<dbReference type="FunFam" id="3.40.50.300:FF:000370">
    <property type="entry name" value="Structural maintenance of chromosomes 3"/>
    <property type="match status" value="1"/>
</dbReference>
<dbReference type="AlphaFoldDB" id="A0A507FKB7"/>
<evidence type="ECO:0000256" key="3">
    <source>
        <dbReference type="ARBA" id="ARBA00022618"/>
    </source>
</evidence>
<dbReference type="PIRSF" id="PIRSF005719">
    <property type="entry name" value="SMC"/>
    <property type="match status" value="1"/>
</dbReference>
<accession>A0A507FKB7</accession>
<evidence type="ECO:0000256" key="6">
    <source>
        <dbReference type="ARBA" id="ARBA00023242"/>
    </source>
</evidence>
<dbReference type="Gene3D" id="3.40.50.300">
    <property type="entry name" value="P-loop containing nucleotide triphosphate hydrolases"/>
    <property type="match status" value="2"/>
</dbReference>
<comment type="subcellular location">
    <subcellularLocation>
        <location evidence="1 8">Nucleus</location>
    </subcellularLocation>
</comment>
<dbReference type="STRING" id="246404.A0A507FKB7"/>
<feature type="coiled-coil region" evidence="9">
    <location>
        <begin position="186"/>
        <end position="220"/>
    </location>
</feature>
<gene>
    <name evidence="12" type="ORF">CcCBS67573_g02974</name>
</gene>
<feature type="coiled-coil region" evidence="9">
    <location>
        <begin position="1007"/>
        <end position="1041"/>
    </location>
</feature>
<dbReference type="Pfam" id="PF02463">
    <property type="entry name" value="SMC_N"/>
    <property type="match status" value="1"/>
</dbReference>
<dbReference type="InterPro" id="IPR003395">
    <property type="entry name" value="RecF/RecN/SMC_N"/>
</dbReference>
<dbReference type="Pfam" id="PF06470">
    <property type="entry name" value="SMC_hinge"/>
    <property type="match status" value="1"/>
</dbReference>
<keyword evidence="7" id="KW-0131">Cell cycle</keyword>
<evidence type="ECO:0000256" key="10">
    <source>
        <dbReference type="SAM" id="MobiDB-lite"/>
    </source>
</evidence>
<reference evidence="12 13" key="1">
    <citation type="journal article" date="2019" name="Sci. Rep.">
        <title>Comparative genomics of chytrid fungi reveal insights into the obligate biotrophic and pathogenic lifestyle of Synchytrium endobioticum.</title>
        <authorList>
            <person name="van de Vossenberg B.T.L.H."/>
            <person name="Warris S."/>
            <person name="Nguyen H.D.T."/>
            <person name="van Gent-Pelzer M.P.E."/>
            <person name="Joly D.L."/>
            <person name="van de Geest H.C."/>
            <person name="Bonants P.J.M."/>
            <person name="Smith D.S."/>
            <person name="Levesque C.A."/>
            <person name="van der Lee T.A.J."/>
        </authorList>
    </citation>
    <scope>NUCLEOTIDE SEQUENCE [LARGE SCALE GENOMIC DNA]</scope>
    <source>
        <strain evidence="12 13">CBS 675.73</strain>
    </source>
</reference>
<keyword evidence="3" id="KW-0132">Cell division</keyword>
<dbReference type="InterPro" id="IPR036277">
    <property type="entry name" value="SMC_hinge_sf"/>
</dbReference>
<dbReference type="InterPro" id="IPR041741">
    <property type="entry name" value="SMC3_ABC_euk"/>
</dbReference>
<keyword evidence="13" id="KW-1185">Reference proteome</keyword>
<dbReference type="GO" id="GO:0005634">
    <property type="term" value="C:nucleus"/>
    <property type="evidence" value="ECO:0007669"/>
    <property type="project" value="UniProtKB-SubCell"/>
</dbReference>
<feature type="region of interest" description="Disordered" evidence="10">
    <location>
        <begin position="839"/>
        <end position="864"/>
    </location>
</feature>
<keyword evidence="5 9" id="KW-0175">Coiled coil</keyword>
<dbReference type="InterPro" id="IPR010935">
    <property type="entry name" value="SMC_hinge"/>
</dbReference>
<dbReference type="SMART" id="SM00968">
    <property type="entry name" value="SMC_hinge"/>
    <property type="match status" value="1"/>
</dbReference>
<dbReference type="OrthoDB" id="5575062at2759"/>
<feature type="coiled-coil region" evidence="9">
    <location>
        <begin position="260"/>
        <end position="332"/>
    </location>
</feature>
<feature type="compositionally biased region" description="Acidic residues" evidence="10">
    <location>
        <begin position="1077"/>
        <end position="1086"/>
    </location>
</feature>
<evidence type="ECO:0000313" key="12">
    <source>
        <dbReference type="EMBL" id="TPX75766.1"/>
    </source>
</evidence>
<evidence type="ECO:0000256" key="9">
    <source>
        <dbReference type="SAM" id="Coils"/>
    </source>
</evidence>
<dbReference type="GO" id="GO:0016887">
    <property type="term" value="F:ATP hydrolysis activity"/>
    <property type="evidence" value="ECO:0007669"/>
    <property type="project" value="InterPro"/>
</dbReference>
<dbReference type="Proteomes" id="UP000320333">
    <property type="component" value="Unassembled WGS sequence"/>
</dbReference>
<dbReference type="FunFam" id="3.40.50.300:FF:000424">
    <property type="entry name" value="Structural maintenance of chromosomes 3"/>
    <property type="match status" value="1"/>
</dbReference>
<evidence type="ECO:0000256" key="5">
    <source>
        <dbReference type="ARBA" id="ARBA00023054"/>
    </source>
</evidence>